<keyword evidence="2" id="KW-1185">Reference proteome</keyword>
<dbReference type="Pfam" id="PF00104">
    <property type="entry name" value="Hormone_recep"/>
    <property type="match status" value="1"/>
</dbReference>
<sequence>MLVSCLVCGKPTTTTHMGMDVCRACTVFYQRHRGARDRLQCFSECGDRPCIDRQKGVFACRKCRLDRFEAVMRAGEEPAHQSVDGSAGEAFGRMMQQLIFRREGELSLRGIFLNNNDTIEENYEIIPCTYRCMNEGTRILVAGLFDFASAVFPDFQKLPSDDKWLLIRNYQQIFHCIDGELRALQRFGQESFFTFGSYTTFLSGEFAEKYFIDCPDQSNLATAANTLRECIDENVPAVQKQIYQIDPSEEEFLAMIGLALWSVENVEPDDQLLAIASRNRNQILAELTAHYGRTISNEQGTARLGVVLCLLQEFRRVDLNLKSEYEIYRILNVFDDDTFMYRLQAHRAPEVS</sequence>
<dbReference type="PANTHER" id="PTHR46011:SF6">
    <property type="entry name" value="HIGH ZINC ACTIVATED NUCLEAR RECEPTOR PROTEIN"/>
    <property type="match status" value="1"/>
</dbReference>
<dbReference type="GO" id="GO:0003700">
    <property type="term" value="F:DNA-binding transcription factor activity"/>
    <property type="evidence" value="ECO:0000318"/>
    <property type="project" value="GO_Central"/>
</dbReference>
<dbReference type="InterPro" id="IPR035500">
    <property type="entry name" value="NHR-like_dom_sf"/>
</dbReference>
<dbReference type="Pfam" id="PF00105">
    <property type="entry name" value="zf-C4"/>
    <property type="match status" value="1"/>
</dbReference>
<accession>A0A8R1Y709</accession>
<dbReference type="AlphaFoldDB" id="A0A2A6CQE2"/>
<dbReference type="Gene3D" id="3.30.50.10">
    <property type="entry name" value="Erythroid Transcription Factor GATA-1, subunit A"/>
    <property type="match status" value="1"/>
</dbReference>
<dbReference type="PROSITE" id="PS51030">
    <property type="entry name" value="NUCLEAR_REC_DBD_2"/>
    <property type="match status" value="1"/>
</dbReference>
<reference evidence="1" key="2">
    <citation type="submission" date="2022-06" db="UniProtKB">
        <authorList>
            <consortium name="EnsemblMetazoa"/>
        </authorList>
    </citation>
    <scope>IDENTIFICATION</scope>
    <source>
        <strain evidence="1">PS312</strain>
    </source>
</reference>
<evidence type="ECO:0000313" key="2">
    <source>
        <dbReference type="Proteomes" id="UP000005239"/>
    </source>
</evidence>
<dbReference type="GO" id="GO:0043565">
    <property type="term" value="F:sequence-specific DNA binding"/>
    <property type="evidence" value="ECO:0007669"/>
    <property type="project" value="InterPro"/>
</dbReference>
<dbReference type="SUPFAM" id="SSF57716">
    <property type="entry name" value="Glucocorticoid receptor-like (DNA-binding domain)"/>
    <property type="match status" value="1"/>
</dbReference>
<dbReference type="EnsemblMetazoa" id="PPA03796.1">
    <property type="protein sequence ID" value="PPA03796.1"/>
    <property type="gene ID" value="WBGene00093350"/>
</dbReference>
<dbReference type="InterPro" id="IPR000536">
    <property type="entry name" value="Nucl_hrmn_rcpt_lig-bd"/>
</dbReference>
<dbReference type="PANTHER" id="PTHR46011">
    <property type="entry name" value="NUCLEAR HORMONE RECEPTOR FAMILY MEMBER NHR-86-RELATED"/>
    <property type="match status" value="1"/>
</dbReference>
<dbReference type="InterPro" id="IPR013088">
    <property type="entry name" value="Znf_NHR/GATA"/>
</dbReference>
<organism evidence="1 2">
    <name type="scientific">Pristionchus pacificus</name>
    <name type="common">Parasitic nematode worm</name>
    <dbReference type="NCBI Taxonomy" id="54126"/>
    <lineage>
        <taxon>Eukaryota</taxon>
        <taxon>Metazoa</taxon>
        <taxon>Ecdysozoa</taxon>
        <taxon>Nematoda</taxon>
        <taxon>Chromadorea</taxon>
        <taxon>Rhabditida</taxon>
        <taxon>Rhabditina</taxon>
        <taxon>Diplogasteromorpha</taxon>
        <taxon>Diplogasteroidea</taxon>
        <taxon>Neodiplogasteridae</taxon>
        <taxon>Pristionchus</taxon>
    </lineage>
</organism>
<dbReference type="GO" id="GO:0008270">
    <property type="term" value="F:zinc ion binding"/>
    <property type="evidence" value="ECO:0007669"/>
    <property type="project" value="InterPro"/>
</dbReference>
<accession>A0A2A6CQE2</accession>
<dbReference type="PROSITE" id="PS51843">
    <property type="entry name" value="NR_LBD"/>
    <property type="match status" value="1"/>
</dbReference>
<dbReference type="Proteomes" id="UP000005239">
    <property type="component" value="Unassembled WGS sequence"/>
</dbReference>
<dbReference type="GO" id="GO:0005634">
    <property type="term" value="C:nucleus"/>
    <property type="evidence" value="ECO:0000318"/>
    <property type="project" value="GO_Central"/>
</dbReference>
<dbReference type="Gene3D" id="1.10.565.10">
    <property type="entry name" value="Retinoid X Receptor"/>
    <property type="match status" value="1"/>
</dbReference>
<name>A0A2A6CQE2_PRIPA</name>
<evidence type="ECO:0000313" key="1">
    <source>
        <dbReference type="EnsemblMetazoa" id="PPA03796.1"/>
    </source>
</evidence>
<protein>
    <submittedName>
        <fullName evidence="1">Nuclear receptor</fullName>
    </submittedName>
</protein>
<reference evidence="2" key="1">
    <citation type="journal article" date="2008" name="Nat. Genet.">
        <title>The Pristionchus pacificus genome provides a unique perspective on nematode lifestyle and parasitism.</title>
        <authorList>
            <person name="Dieterich C."/>
            <person name="Clifton S.W."/>
            <person name="Schuster L.N."/>
            <person name="Chinwalla A."/>
            <person name="Delehaunty K."/>
            <person name="Dinkelacker I."/>
            <person name="Fulton L."/>
            <person name="Fulton R."/>
            <person name="Godfrey J."/>
            <person name="Minx P."/>
            <person name="Mitreva M."/>
            <person name="Roeseler W."/>
            <person name="Tian H."/>
            <person name="Witte H."/>
            <person name="Yang S.P."/>
            <person name="Wilson R.K."/>
            <person name="Sommer R.J."/>
        </authorList>
    </citation>
    <scope>NUCLEOTIDE SEQUENCE [LARGE SCALE GENOMIC DNA]</scope>
    <source>
        <strain evidence="2">PS312</strain>
    </source>
</reference>
<dbReference type="SUPFAM" id="SSF48508">
    <property type="entry name" value="Nuclear receptor ligand-binding domain"/>
    <property type="match status" value="1"/>
</dbReference>
<dbReference type="InterPro" id="IPR001628">
    <property type="entry name" value="Znf_hrmn_rcpt"/>
</dbReference>
<dbReference type="SMART" id="SM00430">
    <property type="entry name" value="HOLI"/>
    <property type="match status" value="1"/>
</dbReference>
<gene>
    <name evidence="1" type="primary">WBGene00093350</name>
</gene>
<proteinExistence type="predicted"/>
<dbReference type="SMART" id="SM00399">
    <property type="entry name" value="ZnF_C4"/>
    <property type="match status" value="1"/>
</dbReference>